<keyword evidence="2" id="KW-0812">Transmembrane</keyword>
<organism evidence="6 7">
    <name type="scientific">Agrobacterium tumefaciens</name>
    <dbReference type="NCBI Taxonomy" id="358"/>
    <lineage>
        <taxon>Bacteria</taxon>
        <taxon>Pseudomonadati</taxon>
        <taxon>Pseudomonadota</taxon>
        <taxon>Alphaproteobacteria</taxon>
        <taxon>Hyphomicrobiales</taxon>
        <taxon>Rhizobiaceae</taxon>
        <taxon>Rhizobium/Agrobacterium group</taxon>
        <taxon>Agrobacterium</taxon>
        <taxon>Agrobacterium tumefaciens complex</taxon>
    </lineage>
</organism>
<proteinExistence type="predicted"/>
<dbReference type="Pfam" id="PF06803">
    <property type="entry name" value="DUF1232"/>
    <property type="match status" value="1"/>
</dbReference>
<evidence type="ECO:0000256" key="4">
    <source>
        <dbReference type="ARBA" id="ARBA00023136"/>
    </source>
</evidence>
<accession>A0A176WU67</accession>
<dbReference type="AlphaFoldDB" id="A0A176WU67"/>
<dbReference type="GO" id="GO:0012505">
    <property type="term" value="C:endomembrane system"/>
    <property type="evidence" value="ECO:0007669"/>
    <property type="project" value="UniProtKB-SubCell"/>
</dbReference>
<dbReference type="InterPro" id="IPR016983">
    <property type="entry name" value="UCP031804"/>
</dbReference>
<protein>
    <recommendedName>
        <fullName evidence="5">DUF1232 domain-containing protein</fullName>
    </recommendedName>
</protein>
<comment type="caution">
    <text evidence="6">The sequence shown here is derived from an EMBL/GenBank/DDBJ whole genome shotgun (WGS) entry which is preliminary data.</text>
</comment>
<sequence length="126" mass="14139">MDDVKIGEILLPGETDKQREREEVVRAKFWPKLKRVMAKVPFARDAAAAYYCAIDRDTPLRAKGIILAALAYFIMPFDAVPDMLAVVGFTDDIAVITAALAMIRAHIKMEHYDAADAMLKRQQEAE</sequence>
<name>A0A176WU67_AGRTU</name>
<evidence type="ECO:0000313" key="7">
    <source>
        <dbReference type="Proteomes" id="UP000077098"/>
    </source>
</evidence>
<evidence type="ECO:0000256" key="2">
    <source>
        <dbReference type="ARBA" id="ARBA00022692"/>
    </source>
</evidence>
<gene>
    <name evidence="6" type="ORF">A7J57_11040</name>
</gene>
<reference evidence="6 7" key="1">
    <citation type="submission" date="2016-05" db="EMBL/GenBank/DDBJ databases">
        <authorList>
            <person name="Lavstsen T."/>
            <person name="Jespersen J.S."/>
        </authorList>
    </citation>
    <scope>NUCLEOTIDE SEQUENCE [LARGE SCALE GENOMIC DNA]</scope>
    <source>
        <strain evidence="6 7">KCJ1736</strain>
    </source>
</reference>
<dbReference type="RefSeq" id="WP_063951425.1">
    <property type="nucleotide sequence ID" value="NZ_LXPS01000040.1"/>
</dbReference>
<dbReference type="PIRSF" id="PIRSF031804">
    <property type="entry name" value="UCP031804"/>
    <property type="match status" value="1"/>
</dbReference>
<feature type="domain" description="DUF1232" evidence="5">
    <location>
        <begin position="62"/>
        <end position="97"/>
    </location>
</feature>
<evidence type="ECO:0000313" key="6">
    <source>
        <dbReference type="EMBL" id="OAE36790.1"/>
    </source>
</evidence>
<evidence type="ECO:0000256" key="3">
    <source>
        <dbReference type="ARBA" id="ARBA00022989"/>
    </source>
</evidence>
<evidence type="ECO:0000256" key="1">
    <source>
        <dbReference type="ARBA" id="ARBA00004127"/>
    </source>
</evidence>
<keyword evidence="4" id="KW-0472">Membrane</keyword>
<comment type="subcellular location">
    <subcellularLocation>
        <location evidence="1">Endomembrane system</location>
        <topology evidence="1">Multi-pass membrane protein</topology>
    </subcellularLocation>
</comment>
<dbReference type="Proteomes" id="UP000077098">
    <property type="component" value="Unassembled WGS sequence"/>
</dbReference>
<keyword evidence="3" id="KW-1133">Transmembrane helix</keyword>
<dbReference type="EMBL" id="LXPS01000040">
    <property type="protein sequence ID" value="OAE36790.1"/>
    <property type="molecule type" value="Genomic_DNA"/>
</dbReference>
<evidence type="ECO:0000259" key="5">
    <source>
        <dbReference type="Pfam" id="PF06803"/>
    </source>
</evidence>
<dbReference type="InterPro" id="IPR010652">
    <property type="entry name" value="DUF1232"/>
</dbReference>